<dbReference type="Proteomes" id="UP001318860">
    <property type="component" value="Unassembled WGS sequence"/>
</dbReference>
<keyword evidence="3" id="KW-1185">Reference proteome</keyword>
<dbReference type="Gene3D" id="2.40.70.10">
    <property type="entry name" value="Acid Proteases"/>
    <property type="match status" value="1"/>
</dbReference>
<comment type="caution">
    <text evidence="2">The sequence shown here is derived from an EMBL/GenBank/DDBJ whole genome shotgun (WGS) entry which is preliminary data.</text>
</comment>
<reference evidence="2 3" key="1">
    <citation type="journal article" date="2021" name="Comput. Struct. Biotechnol. J.">
        <title>De novo genome assembly of the potent medicinal plant Rehmannia glutinosa using nanopore technology.</title>
        <authorList>
            <person name="Ma L."/>
            <person name="Dong C."/>
            <person name="Song C."/>
            <person name="Wang X."/>
            <person name="Zheng X."/>
            <person name="Niu Y."/>
            <person name="Chen S."/>
            <person name="Feng W."/>
        </authorList>
    </citation>
    <scope>NUCLEOTIDE SEQUENCE [LARGE SCALE GENOMIC DNA]</scope>
    <source>
        <strain evidence="2">DH-2019</strain>
    </source>
</reference>
<dbReference type="InterPro" id="IPR032567">
    <property type="entry name" value="RTL1-rel"/>
</dbReference>
<feature type="region of interest" description="Disordered" evidence="1">
    <location>
        <begin position="137"/>
        <end position="184"/>
    </location>
</feature>
<sequence>MEYLPQSSLSWKQFSHELLCRYGDNPTANPFESLAATTQTGTVDEYVDMFISRAAHVHGLSDSHSLSLFLNGLRNDIHIRIRSKDAVDLFDTIHLTREIERKLQAPRGSRFGPTQPHTTSSGFTPVLWVFMRRTNTTKPTTPTHQWPNPNPGVGSQRNPPTPDSRFPATSVASSGSSQPNRGVRQLSHDDYLDLKAKGLCFKCREPYHPLHNCPAKSLRVMIAAERDGEEPPRELEYTDQLDSSEELAPTELQWLELSPLAAGGFDGPRTLKVMALLQGEPVRVMIDSGASHCFISTTTAHRLQLPIEHSGSMHVRLSDRPRREILGVCRNITLRFMACNIGRCPGKLGTNVDRFCCRWSHGFTAR</sequence>
<organism evidence="2 3">
    <name type="scientific">Rehmannia glutinosa</name>
    <name type="common">Chinese foxglove</name>
    <dbReference type="NCBI Taxonomy" id="99300"/>
    <lineage>
        <taxon>Eukaryota</taxon>
        <taxon>Viridiplantae</taxon>
        <taxon>Streptophyta</taxon>
        <taxon>Embryophyta</taxon>
        <taxon>Tracheophyta</taxon>
        <taxon>Spermatophyta</taxon>
        <taxon>Magnoliopsida</taxon>
        <taxon>eudicotyledons</taxon>
        <taxon>Gunneridae</taxon>
        <taxon>Pentapetalae</taxon>
        <taxon>asterids</taxon>
        <taxon>lamiids</taxon>
        <taxon>Lamiales</taxon>
        <taxon>Orobanchaceae</taxon>
        <taxon>Rehmannieae</taxon>
        <taxon>Rehmannia</taxon>
    </lineage>
</organism>
<dbReference type="PANTHER" id="PTHR15503:SF22">
    <property type="entry name" value="TRANSPOSON TY3-I GAG POLYPROTEIN"/>
    <property type="match status" value="1"/>
</dbReference>
<dbReference type="EMBL" id="JABTTQ020000001">
    <property type="protein sequence ID" value="KAK6163938.1"/>
    <property type="molecule type" value="Genomic_DNA"/>
</dbReference>
<evidence type="ECO:0008006" key="4">
    <source>
        <dbReference type="Google" id="ProtNLM"/>
    </source>
</evidence>
<gene>
    <name evidence="2" type="ORF">DH2020_000802</name>
</gene>
<evidence type="ECO:0000256" key="1">
    <source>
        <dbReference type="SAM" id="MobiDB-lite"/>
    </source>
</evidence>
<name>A0ABR0XXN1_REHGL</name>
<protein>
    <recommendedName>
        <fullName evidence="4">Retrotransposon gag domain-containing protein</fullName>
    </recommendedName>
</protein>
<dbReference type="InterPro" id="IPR021109">
    <property type="entry name" value="Peptidase_aspartic_dom_sf"/>
</dbReference>
<evidence type="ECO:0000313" key="2">
    <source>
        <dbReference type="EMBL" id="KAK6163938.1"/>
    </source>
</evidence>
<dbReference type="PANTHER" id="PTHR15503">
    <property type="entry name" value="LDOC1 RELATED"/>
    <property type="match status" value="1"/>
</dbReference>
<proteinExistence type="predicted"/>
<dbReference type="PROSITE" id="PS00141">
    <property type="entry name" value="ASP_PROTEASE"/>
    <property type="match status" value="1"/>
</dbReference>
<dbReference type="CDD" id="cd00303">
    <property type="entry name" value="retropepsin_like"/>
    <property type="match status" value="1"/>
</dbReference>
<accession>A0ABR0XXN1</accession>
<evidence type="ECO:0000313" key="3">
    <source>
        <dbReference type="Proteomes" id="UP001318860"/>
    </source>
</evidence>
<feature type="compositionally biased region" description="Polar residues" evidence="1">
    <location>
        <begin position="170"/>
        <end position="180"/>
    </location>
</feature>
<dbReference type="Pfam" id="PF13650">
    <property type="entry name" value="Asp_protease_2"/>
    <property type="match status" value="1"/>
</dbReference>
<dbReference type="InterPro" id="IPR001969">
    <property type="entry name" value="Aspartic_peptidase_AS"/>
</dbReference>